<evidence type="ECO:0000313" key="1">
    <source>
        <dbReference type="EMBL" id="EAR85778.1"/>
    </source>
</evidence>
<keyword evidence="2" id="KW-1185">Reference proteome</keyword>
<dbReference type="RefSeq" id="XP_001033441.1">
    <property type="nucleotide sequence ID" value="XM_001033441.1"/>
</dbReference>
<dbReference type="InParanoid" id="Q22KM1"/>
<organism evidence="1 2">
    <name type="scientific">Tetrahymena thermophila (strain SB210)</name>
    <dbReference type="NCBI Taxonomy" id="312017"/>
    <lineage>
        <taxon>Eukaryota</taxon>
        <taxon>Sar</taxon>
        <taxon>Alveolata</taxon>
        <taxon>Ciliophora</taxon>
        <taxon>Intramacronucleata</taxon>
        <taxon>Oligohymenophorea</taxon>
        <taxon>Hymenostomatida</taxon>
        <taxon>Tetrahymenina</taxon>
        <taxon>Tetrahymenidae</taxon>
        <taxon>Tetrahymena</taxon>
    </lineage>
</organism>
<reference evidence="2" key="1">
    <citation type="journal article" date="2006" name="PLoS Biol.">
        <title>Macronuclear genome sequence of the ciliate Tetrahymena thermophila, a model eukaryote.</title>
        <authorList>
            <person name="Eisen J.A."/>
            <person name="Coyne R.S."/>
            <person name="Wu M."/>
            <person name="Wu D."/>
            <person name="Thiagarajan M."/>
            <person name="Wortman J.R."/>
            <person name="Badger J.H."/>
            <person name="Ren Q."/>
            <person name="Amedeo P."/>
            <person name="Jones K.M."/>
            <person name="Tallon L.J."/>
            <person name="Delcher A.L."/>
            <person name="Salzberg S.L."/>
            <person name="Silva J.C."/>
            <person name="Haas B.J."/>
            <person name="Majoros W.H."/>
            <person name="Farzad M."/>
            <person name="Carlton J.M."/>
            <person name="Smith R.K. Jr."/>
            <person name="Garg J."/>
            <person name="Pearlman R.E."/>
            <person name="Karrer K.M."/>
            <person name="Sun L."/>
            <person name="Manning G."/>
            <person name="Elde N.C."/>
            <person name="Turkewitz A.P."/>
            <person name="Asai D.J."/>
            <person name="Wilkes D.E."/>
            <person name="Wang Y."/>
            <person name="Cai H."/>
            <person name="Collins K."/>
            <person name="Stewart B.A."/>
            <person name="Lee S.R."/>
            <person name="Wilamowska K."/>
            <person name="Weinberg Z."/>
            <person name="Ruzzo W.L."/>
            <person name="Wloga D."/>
            <person name="Gaertig J."/>
            <person name="Frankel J."/>
            <person name="Tsao C.-C."/>
            <person name="Gorovsky M.A."/>
            <person name="Keeling P.J."/>
            <person name="Waller R.F."/>
            <person name="Patron N.J."/>
            <person name="Cherry J.M."/>
            <person name="Stover N.A."/>
            <person name="Krieger C.J."/>
            <person name="del Toro C."/>
            <person name="Ryder H.F."/>
            <person name="Williamson S.C."/>
            <person name="Barbeau R.A."/>
            <person name="Hamilton E.P."/>
            <person name="Orias E."/>
        </authorList>
    </citation>
    <scope>NUCLEOTIDE SEQUENCE [LARGE SCALE GENOMIC DNA]</scope>
    <source>
        <strain evidence="2">SB210</strain>
    </source>
</reference>
<dbReference type="Proteomes" id="UP000009168">
    <property type="component" value="Unassembled WGS sequence"/>
</dbReference>
<dbReference type="EMBL" id="GG662498">
    <property type="protein sequence ID" value="EAR85778.1"/>
    <property type="molecule type" value="Genomic_DNA"/>
</dbReference>
<accession>Q22KM1</accession>
<proteinExistence type="predicted"/>
<evidence type="ECO:0000313" key="2">
    <source>
        <dbReference type="Proteomes" id="UP000009168"/>
    </source>
</evidence>
<dbReference type="AlphaFoldDB" id="Q22KM1"/>
<dbReference type="HOGENOM" id="CLU_822538_0_0_1"/>
<dbReference type="GeneID" id="7842999"/>
<name>Q22KM1_TETTS</name>
<sequence>MHNTAQLNSALLNQLAMNSPYVMPTTGYQQTIFTQSQFSFPPRTSFISRQYANQNQIPKKRPQHLSDSPSFHPSPLAPIHYMDTELQSPVTKIRTKSQTFSLRSDKDTLEGQCAKFLKETSVFEFMRLHPCFSCNTSLKYNIKYLSKQFESNVIYRSDNCISTAFRCVKQFFCSYKSQPEGISFEHEALRIEVYDGKGTVYFNDQLLGQFRRKSPSIFCKTFCNQFIDLIITPKDEEYFYELKKNTDCLNGCCECFLTNNIPCCGNEADILLLKNKTDVISSSTMSRSDCYHLQTCIGLSCFKGKWDEVKIDLNNPGISFREKCLLLGAWFYYIEYCQ</sequence>
<dbReference type="KEGG" id="tet:TTHERM_00312600"/>
<gene>
    <name evidence="1" type="ORF">TTHERM_00312600</name>
</gene>
<protein>
    <recommendedName>
        <fullName evidence="3">Phospholipid scramblase</fullName>
    </recommendedName>
</protein>
<evidence type="ECO:0008006" key="3">
    <source>
        <dbReference type="Google" id="ProtNLM"/>
    </source>
</evidence>